<sequence>MLNRPQQPTAFFDELKGTKSPLKFTQNHRKRVHVGITNLPQSTGLENCKRGLRHEEDWLLGKCNPTKEIRASAHAIYRENVLVLRLDDRRRSRDKSDCAKNIGTLSLQDSSLIDATGNTDEERSNISSRQGIRGTKNSLGRKSSIHHGELDTKTTCEVSHEKDCVKVATTDHNVGDMTKTMGQKGDSADGEKSPGRFGSRIVIPTMIDRNRNMVLASLQSIAKSPIAPTHSRIIKEQGRVLAIPHEDLSTVSDVDKFGCLQENLCRRTARQFNCPKLVKESGEEESPTRVDLQTSHFRERKLSPIRLPEVVRDHIDHAESGKLNLMGTTCSSNQYQTTNSELFSPIYKANDTRILYRNTESTATIKFEKRKHRSDARYARAFHTLAQHDQARIQEETIAAIKSDQTSRNRASLNYEYLNTCHTKEQKIDGRSQQMQKKHGGDSFLRMWAGSADSQFNENKT</sequence>
<feature type="region of interest" description="Disordered" evidence="1">
    <location>
        <begin position="113"/>
        <end position="146"/>
    </location>
</feature>
<dbReference type="EMBL" id="FR824051">
    <property type="protein sequence ID" value="CCA14751.1"/>
    <property type="molecule type" value="Genomic_DNA"/>
</dbReference>
<reference evidence="2" key="1">
    <citation type="journal article" date="2011" name="PLoS Biol.">
        <title>Gene gain and loss during evolution of obligate parasitism in the white rust pathogen of Arabidopsis thaliana.</title>
        <authorList>
            <person name="Kemen E."/>
            <person name="Gardiner A."/>
            <person name="Schultz-Larsen T."/>
            <person name="Kemen A.C."/>
            <person name="Balmuth A.L."/>
            <person name="Robert-Seilaniantz A."/>
            <person name="Bailey K."/>
            <person name="Holub E."/>
            <person name="Studholme D.J."/>
            <person name="Maclean D."/>
            <person name="Jones J.D."/>
        </authorList>
    </citation>
    <scope>NUCLEOTIDE SEQUENCE</scope>
</reference>
<gene>
    <name evidence="2" type="primary">AlNc14C6G806</name>
    <name evidence="2" type="ORF">ALNC14_008940</name>
</gene>
<reference evidence="2" key="2">
    <citation type="submission" date="2011-02" db="EMBL/GenBank/DDBJ databases">
        <authorList>
            <person name="MacLean D."/>
        </authorList>
    </citation>
    <scope>NUCLEOTIDE SEQUENCE</scope>
</reference>
<proteinExistence type="predicted"/>
<organism evidence="2">
    <name type="scientific">Albugo laibachii Nc14</name>
    <dbReference type="NCBI Taxonomy" id="890382"/>
    <lineage>
        <taxon>Eukaryota</taxon>
        <taxon>Sar</taxon>
        <taxon>Stramenopiles</taxon>
        <taxon>Oomycota</taxon>
        <taxon>Peronosporomycetes</taxon>
        <taxon>Albuginales</taxon>
        <taxon>Albuginaceae</taxon>
        <taxon>Albugo</taxon>
    </lineage>
</organism>
<name>F0W127_9STRA</name>
<evidence type="ECO:0000313" key="2">
    <source>
        <dbReference type="EMBL" id="CCA14751.1"/>
    </source>
</evidence>
<dbReference type="HOGENOM" id="CLU_593699_0_0_1"/>
<evidence type="ECO:0000256" key="1">
    <source>
        <dbReference type="SAM" id="MobiDB-lite"/>
    </source>
</evidence>
<dbReference type="AlphaFoldDB" id="F0W127"/>
<feature type="compositionally biased region" description="Polar residues" evidence="1">
    <location>
        <begin position="125"/>
        <end position="141"/>
    </location>
</feature>
<accession>F0W127</accession>
<feature type="region of interest" description="Disordered" evidence="1">
    <location>
        <begin position="175"/>
        <end position="197"/>
    </location>
</feature>
<protein>
    <submittedName>
        <fullName evidence="2">Uncharacterized protein AlNc14C6G806</fullName>
    </submittedName>
</protein>